<dbReference type="AlphaFoldDB" id="A0A432ZCC6"/>
<keyword evidence="2" id="KW-1185">Reference proteome</keyword>
<dbReference type="SUPFAM" id="SSF48452">
    <property type="entry name" value="TPR-like"/>
    <property type="match status" value="2"/>
</dbReference>
<proteinExistence type="predicted"/>
<evidence type="ECO:0008006" key="3">
    <source>
        <dbReference type="Google" id="ProtNLM"/>
    </source>
</evidence>
<evidence type="ECO:0000313" key="1">
    <source>
        <dbReference type="EMBL" id="RUO75627.1"/>
    </source>
</evidence>
<reference evidence="1 2" key="1">
    <citation type="journal article" date="2011" name="Front. Microbiol.">
        <title>Genomic signatures of strain selection and enhancement in Bacillus atrophaeus var. globigii, a historical biowarfare simulant.</title>
        <authorList>
            <person name="Gibbons H.S."/>
            <person name="Broomall S.M."/>
            <person name="McNew L.A."/>
            <person name="Daligault H."/>
            <person name="Chapman C."/>
            <person name="Bruce D."/>
            <person name="Karavis M."/>
            <person name="Krepps M."/>
            <person name="McGregor P.A."/>
            <person name="Hong C."/>
            <person name="Park K.H."/>
            <person name="Akmal A."/>
            <person name="Feldman A."/>
            <person name="Lin J.S."/>
            <person name="Chang W.E."/>
            <person name="Higgs B.W."/>
            <person name="Demirev P."/>
            <person name="Lindquist J."/>
            <person name="Liem A."/>
            <person name="Fochler E."/>
            <person name="Read T.D."/>
            <person name="Tapia R."/>
            <person name="Johnson S."/>
            <person name="Bishop-Lilly K.A."/>
            <person name="Detter C."/>
            <person name="Han C."/>
            <person name="Sozhamannan S."/>
            <person name="Rosenzweig C.N."/>
            <person name="Skowronski E.W."/>
        </authorList>
    </citation>
    <scope>NUCLEOTIDE SEQUENCE [LARGE SCALE GENOMIC DNA]</scope>
    <source>
        <strain evidence="1 2">PIT1</strain>
    </source>
</reference>
<protein>
    <recommendedName>
        <fullName evidence="3">Tetratricopeptide repeat protein</fullName>
    </recommendedName>
</protein>
<sequence>MSVITIALVLSSSLHANTQEASVESLIENIETHFPDFLGDAENYMEQALELAPDNPKVNYYCGMIYGLRASEGFMKAIRFAGKSRNCLEQAVAIEPDNLQYREALFNYYLNAPGIVGGGEDRAKQEVINIQELNREAGAIAHLRVINVFHSRQYGDELQRLATQYPEFAGVQLRLGLNLQEQGKYSDAHSAFLRSAELTQLQQDKRDIYLNGLYQIARNAVFSEDNIVEGINALTQYLEEYDSAIEIPEIAWAYARMAQLQSLAQNDDAVGHYKSLAEEHGQANDRALHDLLAAL</sequence>
<evidence type="ECO:0000313" key="2">
    <source>
        <dbReference type="Proteomes" id="UP000288279"/>
    </source>
</evidence>
<comment type="caution">
    <text evidence="1">The sequence shown here is derived from an EMBL/GenBank/DDBJ whole genome shotgun (WGS) entry which is preliminary data.</text>
</comment>
<organism evidence="1 2">
    <name type="scientific">Pseudidiomarina taiwanensis</name>
    <dbReference type="NCBI Taxonomy" id="337250"/>
    <lineage>
        <taxon>Bacteria</taxon>
        <taxon>Pseudomonadati</taxon>
        <taxon>Pseudomonadota</taxon>
        <taxon>Gammaproteobacteria</taxon>
        <taxon>Alteromonadales</taxon>
        <taxon>Idiomarinaceae</taxon>
        <taxon>Pseudidiomarina</taxon>
    </lineage>
</organism>
<dbReference type="InterPro" id="IPR011990">
    <property type="entry name" value="TPR-like_helical_dom_sf"/>
</dbReference>
<dbReference type="Gene3D" id="1.25.40.10">
    <property type="entry name" value="Tetratricopeptide repeat domain"/>
    <property type="match status" value="1"/>
</dbReference>
<dbReference type="Proteomes" id="UP000288279">
    <property type="component" value="Unassembled WGS sequence"/>
</dbReference>
<accession>A0A432ZCC6</accession>
<name>A0A432ZCC6_9GAMM</name>
<gene>
    <name evidence="1" type="ORF">CWI83_09600</name>
</gene>
<dbReference type="EMBL" id="PIQG01000005">
    <property type="protein sequence ID" value="RUO75627.1"/>
    <property type="molecule type" value="Genomic_DNA"/>
</dbReference>